<name>A0A126QL93_9BACT</name>
<dbReference type="PROSITE" id="PS50885">
    <property type="entry name" value="HAMP"/>
    <property type="match status" value="1"/>
</dbReference>
<dbReference type="CDD" id="cd17546">
    <property type="entry name" value="REC_hyHK_CKI1_RcsC-like"/>
    <property type="match status" value="1"/>
</dbReference>
<evidence type="ECO:0000256" key="9">
    <source>
        <dbReference type="ARBA" id="ARBA00023012"/>
    </source>
</evidence>
<dbReference type="InterPro" id="IPR036890">
    <property type="entry name" value="HATPase_C_sf"/>
</dbReference>
<dbReference type="SMART" id="SM00388">
    <property type="entry name" value="HisKA"/>
    <property type="match status" value="1"/>
</dbReference>
<dbReference type="Proteomes" id="UP000055611">
    <property type="component" value="Chromosome"/>
</dbReference>
<dbReference type="SMART" id="SM00387">
    <property type="entry name" value="HATPase_c"/>
    <property type="match status" value="1"/>
</dbReference>
<dbReference type="Pfam" id="PF00072">
    <property type="entry name" value="Response_reg"/>
    <property type="match status" value="1"/>
</dbReference>
<keyword evidence="8" id="KW-0067">ATP-binding</keyword>
<evidence type="ECO:0000259" key="16">
    <source>
        <dbReference type="PROSITE" id="PS50110"/>
    </source>
</evidence>
<feature type="modified residue" description="4-aspartylphosphate" evidence="12">
    <location>
        <position position="588"/>
    </location>
</feature>
<dbReference type="GO" id="GO:0005524">
    <property type="term" value="F:ATP binding"/>
    <property type="evidence" value="ECO:0007669"/>
    <property type="project" value="UniProtKB-KW"/>
</dbReference>
<keyword evidence="6" id="KW-0547">Nucleotide-binding</keyword>
<evidence type="ECO:0000256" key="1">
    <source>
        <dbReference type="ARBA" id="ARBA00000085"/>
    </source>
</evidence>
<evidence type="ECO:0000256" key="12">
    <source>
        <dbReference type="PROSITE-ProRule" id="PRU00169"/>
    </source>
</evidence>
<keyword evidence="9" id="KW-0902">Two-component regulatory system</keyword>
<dbReference type="GO" id="GO:0000155">
    <property type="term" value="F:phosphorelay sensor kinase activity"/>
    <property type="evidence" value="ECO:0007669"/>
    <property type="project" value="InterPro"/>
</dbReference>
<dbReference type="SUPFAM" id="SSF52172">
    <property type="entry name" value="CheY-like"/>
    <property type="match status" value="1"/>
</dbReference>
<dbReference type="PROSITE" id="PS50110">
    <property type="entry name" value="RESPONSE_REGULATORY"/>
    <property type="match status" value="1"/>
</dbReference>
<dbReference type="InterPro" id="IPR003661">
    <property type="entry name" value="HisK_dim/P_dom"/>
</dbReference>
<dbReference type="EC" id="2.7.13.3" evidence="3"/>
<comment type="subunit">
    <text evidence="10">At low DSF concentrations, interacts with RpfF.</text>
</comment>
<dbReference type="SMART" id="SM00304">
    <property type="entry name" value="HAMP"/>
    <property type="match status" value="1"/>
</dbReference>
<dbReference type="RefSeq" id="WP_066801661.1">
    <property type="nucleotide sequence ID" value="NZ_CP014206.1"/>
</dbReference>
<evidence type="ECO:0000256" key="6">
    <source>
        <dbReference type="ARBA" id="ARBA00022741"/>
    </source>
</evidence>
<dbReference type="Gene3D" id="3.30.565.10">
    <property type="entry name" value="Histidine kinase-like ATPase, C-terminal domain"/>
    <property type="match status" value="1"/>
</dbReference>
<keyword evidence="14" id="KW-0812">Transmembrane</keyword>
<evidence type="ECO:0000259" key="15">
    <source>
        <dbReference type="PROSITE" id="PS50109"/>
    </source>
</evidence>
<keyword evidence="14" id="KW-1133">Transmembrane helix</keyword>
<evidence type="ECO:0000256" key="3">
    <source>
        <dbReference type="ARBA" id="ARBA00012438"/>
    </source>
</evidence>
<dbReference type="FunFam" id="3.30.565.10:FF:000010">
    <property type="entry name" value="Sensor histidine kinase RcsC"/>
    <property type="match status" value="1"/>
</dbReference>
<keyword evidence="13" id="KW-0175">Coiled coil</keyword>
<evidence type="ECO:0000313" key="20">
    <source>
        <dbReference type="Proteomes" id="UP000055611"/>
    </source>
</evidence>
<feature type="domain" description="HAMP" evidence="17">
    <location>
        <begin position="182"/>
        <end position="234"/>
    </location>
</feature>
<keyword evidence="5" id="KW-0808">Transferase</keyword>
<accession>A0A126QL93</accession>
<feature type="domain" description="Histidine kinase" evidence="15">
    <location>
        <begin position="295"/>
        <end position="516"/>
    </location>
</feature>
<evidence type="ECO:0000256" key="2">
    <source>
        <dbReference type="ARBA" id="ARBA00004370"/>
    </source>
</evidence>
<dbReference type="Gene3D" id="6.10.340.10">
    <property type="match status" value="1"/>
</dbReference>
<dbReference type="InterPro" id="IPR001789">
    <property type="entry name" value="Sig_transdc_resp-reg_receiver"/>
</dbReference>
<feature type="transmembrane region" description="Helical" evidence="14">
    <location>
        <begin position="21"/>
        <end position="44"/>
    </location>
</feature>
<dbReference type="CDD" id="cd00082">
    <property type="entry name" value="HisKA"/>
    <property type="match status" value="1"/>
</dbReference>
<dbReference type="PANTHER" id="PTHR45339:SF1">
    <property type="entry name" value="HYBRID SIGNAL TRANSDUCTION HISTIDINE KINASE J"/>
    <property type="match status" value="1"/>
</dbReference>
<reference evidence="19 21" key="2">
    <citation type="submission" date="2019-03" db="EMBL/GenBank/DDBJ databases">
        <title>Genomic Encyclopedia of Type Strains, Phase IV (KMG-IV): sequencing the most valuable type-strain genomes for metagenomic binning, comparative biology and taxonomic classification.</title>
        <authorList>
            <person name="Goeker M."/>
        </authorList>
    </citation>
    <scope>NUCLEOTIDE SEQUENCE [LARGE SCALE GENOMIC DNA]</scope>
    <source>
        <strain evidence="19 21">DSM 101483</strain>
    </source>
</reference>
<evidence type="ECO:0000256" key="5">
    <source>
        <dbReference type="ARBA" id="ARBA00022679"/>
    </source>
</evidence>
<dbReference type="Pfam" id="PF00672">
    <property type="entry name" value="HAMP"/>
    <property type="match status" value="1"/>
</dbReference>
<proteinExistence type="predicted"/>
<dbReference type="SUPFAM" id="SSF55874">
    <property type="entry name" value="ATPase domain of HSP90 chaperone/DNA topoisomerase II/histidine kinase"/>
    <property type="match status" value="1"/>
</dbReference>
<evidence type="ECO:0000259" key="17">
    <source>
        <dbReference type="PROSITE" id="PS50885"/>
    </source>
</evidence>
<dbReference type="Proteomes" id="UP000295506">
    <property type="component" value="Unassembled WGS sequence"/>
</dbReference>
<dbReference type="KEGG" id="dej:AWY79_06170"/>
<dbReference type="Gene3D" id="1.10.287.130">
    <property type="match status" value="1"/>
</dbReference>
<evidence type="ECO:0000256" key="4">
    <source>
        <dbReference type="ARBA" id="ARBA00022553"/>
    </source>
</evidence>
<dbReference type="FunFam" id="1.10.287.130:FF:000002">
    <property type="entry name" value="Two-component osmosensing histidine kinase"/>
    <property type="match status" value="1"/>
</dbReference>
<dbReference type="InterPro" id="IPR003660">
    <property type="entry name" value="HAMP_dom"/>
</dbReference>
<evidence type="ECO:0000256" key="10">
    <source>
        <dbReference type="ARBA" id="ARBA00064003"/>
    </source>
</evidence>
<evidence type="ECO:0000313" key="18">
    <source>
        <dbReference type="EMBL" id="AMK10724.1"/>
    </source>
</evidence>
<gene>
    <name evidence="18" type="ORF">AWY79_06170</name>
    <name evidence="19" type="ORF">EDC59_101106</name>
</gene>
<keyword evidence="7 18" id="KW-0418">Kinase</keyword>
<dbReference type="InterPro" id="IPR011006">
    <property type="entry name" value="CheY-like_superfamily"/>
</dbReference>
<dbReference type="AlphaFoldDB" id="A0A126QL93"/>
<dbReference type="Pfam" id="PF00512">
    <property type="entry name" value="HisKA"/>
    <property type="match status" value="1"/>
</dbReference>
<dbReference type="EMBL" id="SOBK01000001">
    <property type="protein sequence ID" value="TDT91708.1"/>
    <property type="molecule type" value="Genomic_DNA"/>
</dbReference>
<evidence type="ECO:0000313" key="19">
    <source>
        <dbReference type="EMBL" id="TDT91708.1"/>
    </source>
</evidence>
<dbReference type="CDD" id="cd06225">
    <property type="entry name" value="HAMP"/>
    <property type="match status" value="1"/>
</dbReference>
<comment type="subcellular location">
    <subcellularLocation>
        <location evidence="2">Membrane</location>
    </subcellularLocation>
</comment>
<evidence type="ECO:0000256" key="14">
    <source>
        <dbReference type="SAM" id="Phobius"/>
    </source>
</evidence>
<feature type="coiled-coil region" evidence="13">
    <location>
        <begin position="222"/>
        <end position="285"/>
    </location>
</feature>
<protein>
    <recommendedName>
        <fullName evidence="11">Sensory/regulatory protein RpfC</fullName>
        <ecNumber evidence="3">2.7.13.3</ecNumber>
    </recommendedName>
</protein>
<evidence type="ECO:0000256" key="13">
    <source>
        <dbReference type="SAM" id="Coils"/>
    </source>
</evidence>
<dbReference type="PRINTS" id="PR00344">
    <property type="entry name" value="BCTRLSENSOR"/>
</dbReference>
<keyword evidence="4 12" id="KW-0597">Phosphoprotein</keyword>
<dbReference type="InterPro" id="IPR005467">
    <property type="entry name" value="His_kinase_dom"/>
</dbReference>
<evidence type="ECO:0000256" key="11">
    <source>
        <dbReference type="ARBA" id="ARBA00068150"/>
    </source>
</evidence>
<feature type="transmembrane region" description="Helical" evidence="14">
    <location>
        <begin position="154"/>
        <end position="177"/>
    </location>
</feature>
<sequence length="671" mass="73508">MLSIPRTRLTAAGSLSRRAKLAQLAFITAIVLVFSCALILFNAYRLHVRLAERADSIAHLAKTSLASAVWQVDHASARDFIDAVLQDEDVAFAQVVTGREIMASKSRPRFTGHDFEYFARDKRFLTRSVEIRKYGDWIGSFNLAMSTEGYIQEMGMYVALTFALGLLLILALTVAAIRYMRKHFLNPLTALEESATTIADGNLDASIDTSASNELGSLARAIDDMRQSVKHLINDLKEANAKLQNHQNLLESTVKERTEELKSKNESLNAALEDVRSAKKAAEVANLAKSSFLASMSHEIRTPMNAILGMADILWETELSEAQARYVDVFRTAGENLLEILDDILDLSKIEAGHLELEHTWFVLGEVLDKTCGVINTKAEQKGLTLSCTMAPDIPSRLTGDPSRLRQILINLLGNAVKFTDKGSVSLAVDLAAQEGEQVLLHFSITDTGVGVAGDKLGAIFEAFTQADSSTTRQFGGTGLGLAISKELSHMMGGRIWAESTPGKGSTFHFTARFGTAGQPAQARTPDQTDETAALPPINILMLEDSKYNAFVTQIYLQSTPCRLTVAEDGKTGVEMFKKGGWDLVLMDIQMPVMDGFQATRAIRDWEREQKLPPTPIVAMTAFALDEDARRCRDAGADYHLPKPVKKSALFETIHLLAGKDGKEPGGTDHD</sequence>
<dbReference type="SUPFAM" id="SSF47384">
    <property type="entry name" value="Homodimeric domain of signal transducing histidine kinase"/>
    <property type="match status" value="1"/>
</dbReference>
<evidence type="ECO:0000256" key="7">
    <source>
        <dbReference type="ARBA" id="ARBA00022777"/>
    </source>
</evidence>
<keyword evidence="14" id="KW-0472">Membrane</keyword>
<dbReference type="PROSITE" id="PS50109">
    <property type="entry name" value="HIS_KIN"/>
    <property type="match status" value="1"/>
</dbReference>
<dbReference type="Pfam" id="PF02518">
    <property type="entry name" value="HATPase_c"/>
    <property type="match status" value="1"/>
</dbReference>
<comment type="catalytic activity">
    <reaction evidence="1">
        <text>ATP + protein L-histidine = ADP + protein N-phospho-L-histidine.</text>
        <dbReference type="EC" id="2.7.13.3"/>
    </reaction>
</comment>
<dbReference type="Gene3D" id="3.40.50.2300">
    <property type="match status" value="1"/>
</dbReference>
<dbReference type="OrthoDB" id="5378360at2"/>
<organism evidence="19 21">
    <name type="scientific">Pseudodesulfovibrio indicus</name>
    <dbReference type="NCBI Taxonomy" id="1716143"/>
    <lineage>
        <taxon>Bacteria</taxon>
        <taxon>Pseudomonadati</taxon>
        <taxon>Thermodesulfobacteriota</taxon>
        <taxon>Desulfovibrionia</taxon>
        <taxon>Desulfovibrionales</taxon>
        <taxon>Desulfovibrionaceae</taxon>
    </lineage>
</organism>
<reference evidence="18 20" key="1">
    <citation type="journal article" date="2016" name="Front. Microbiol.">
        <title>Genome Sequence of the Piezophilic, Mesophilic Sulfate-Reducing Bacterium Desulfovibrio indicus J2T.</title>
        <authorList>
            <person name="Cao J."/>
            <person name="Maignien L."/>
            <person name="Shao Z."/>
            <person name="Alain K."/>
            <person name="Jebbar M."/>
        </authorList>
    </citation>
    <scope>NUCLEOTIDE SEQUENCE [LARGE SCALE GENOMIC DNA]</scope>
    <source>
        <strain evidence="18 20">J2</strain>
    </source>
</reference>
<keyword evidence="20" id="KW-1185">Reference proteome</keyword>
<dbReference type="InterPro" id="IPR003594">
    <property type="entry name" value="HATPase_dom"/>
</dbReference>
<dbReference type="SUPFAM" id="SSF158472">
    <property type="entry name" value="HAMP domain-like"/>
    <property type="match status" value="1"/>
</dbReference>
<evidence type="ECO:0000313" key="21">
    <source>
        <dbReference type="Proteomes" id="UP000295506"/>
    </source>
</evidence>
<dbReference type="InterPro" id="IPR036097">
    <property type="entry name" value="HisK_dim/P_sf"/>
</dbReference>
<dbReference type="SMART" id="SM00448">
    <property type="entry name" value="REC"/>
    <property type="match status" value="1"/>
</dbReference>
<dbReference type="GO" id="GO:0016020">
    <property type="term" value="C:membrane"/>
    <property type="evidence" value="ECO:0007669"/>
    <property type="project" value="UniProtKB-SubCell"/>
</dbReference>
<evidence type="ECO:0000256" key="8">
    <source>
        <dbReference type="ARBA" id="ARBA00022840"/>
    </source>
</evidence>
<dbReference type="EMBL" id="CP014206">
    <property type="protein sequence ID" value="AMK10724.1"/>
    <property type="molecule type" value="Genomic_DNA"/>
</dbReference>
<feature type="domain" description="Response regulatory" evidence="16">
    <location>
        <begin position="539"/>
        <end position="658"/>
    </location>
</feature>
<dbReference type="CDD" id="cd16922">
    <property type="entry name" value="HATPase_EvgS-ArcB-TorS-like"/>
    <property type="match status" value="1"/>
</dbReference>
<dbReference type="PANTHER" id="PTHR45339">
    <property type="entry name" value="HYBRID SIGNAL TRANSDUCTION HISTIDINE KINASE J"/>
    <property type="match status" value="1"/>
</dbReference>
<dbReference type="InterPro" id="IPR004358">
    <property type="entry name" value="Sig_transdc_His_kin-like_C"/>
</dbReference>